<protein>
    <submittedName>
        <fullName evidence="1">Carboxypeptidase-like regulatory domain-containing protein</fullName>
    </submittedName>
</protein>
<sequence>MKKQFNLSIDSPCSEKFQNFTPTTNGGFCQSCQKNVVDFTKMTEAEIIQYFNTTKSNTCGRFTSGQLKTYEFNSAQFKFPHFRWIGTGLLGLSLILAGTPALAKAKSASIIPVEVNQTVNTIDSHNRKVSIPGFTVNGTVTDEEGEMLPGVNVIIKGTNRGTVTDVNGKFSLQGIETGDVLIFSFVGYHSAEYKVENPSQAASIEIKIEPMEYELMGEVAVGKVFVSKPSLWDRIKSVFQ</sequence>
<dbReference type="Proteomes" id="UP001209885">
    <property type="component" value="Unassembled WGS sequence"/>
</dbReference>
<accession>A0ABT3RQR0</accession>
<keyword evidence="2" id="KW-1185">Reference proteome</keyword>
<proteinExistence type="predicted"/>
<dbReference type="Gene3D" id="2.60.40.1120">
    <property type="entry name" value="Carboxypeptidase-like, regulatory domain"/>
    <property type="match status" value="1"/>
</dbReference>
<organism evidence="1 2">
    <name type="scientific">Mangrovivirga halotolerans</name>
    <dbReference type="NCBI Taxonomy" id="2993936"/>
    <lineage>
        <taxon>Bacteria</taxon>
        <taxon>Pseudomonadati</taxon>
        <taxon>Bacteroidota</taxon>
        <taxon>Cytophagia</taxon>
        <taxon>Cytophagales</taxon>
        <taxon>Mangrovivirgaceae</taxon>
        <taxon>Mangrovivirga</taxon>
    </lineage>
</organism>
<dbReference type="EMBL" id="JAPFQN010000005">
    <property type="protein sequence ID" value="MCX2744125.1"/>
    <property type="molecule type" value="Genomic_DNA"/>
</dbReference>
<dbReference type="RefSeq" id="WP_266056591.1">
    <property type="nucleotide sequence ID" value="NZ_JAPFQN010000005.1"/>
</dbReference>
<dbReference type="SUPFAM" id="SSF49464">
    <property type="entry name" value="Carboxypeptidase regulatory domain-like"/>
    <property type="match status" value="1"/>
</dbReference>
<evidence type="ECO:0000313" key="2">
    <source>
        <dbReference type="Proteomes" id="UP001209885"/>
    </source>
</evidence>
<dbReference type="InterPro" id="IPR008969">
    <property type="entry name" value="CarboxyPept-like_regulatory"/>
</dbReference>
<comment type="caution">
    <text evidence="1">The sequence shown here is derived from an EMBL/GenBank/DDBJ whole genome shotgun (WGS) entry which is preliminary data.</text>
</comment>
<gene>
    <name evidence="1" type="ORF">OO013_09625</name>
</gene>
<dbReference type="Pfam" id="PF13715">
    <property type="entry name" value="CarbopepD_reg_2"/>
    <property type="match status" value="1"/>
</dbReference>
<reference evidence="1 2" key="1">
    <citation type="submission" date="2022-11" db="EMBL/GenBank/DDBJ databases">
        <title>The characterization of three novel Bacteroidetes species and genomic analysis of their roles in tidal elemental geochemical cycles.</title>
        <authorList>
            <person name="Ma K."/>
        </authorList>
    </citation>
    <scope>NUCLEOTIDE SEQUENCE [LARGE SCALE GENOMIC DNA]</scope>
    <source>
        <strain evidence="1 2">M17</strain>
    </source>
</reference>
<name>A0ABT3RQR0_9BACT</name>
<evidence type="ECO:0000313" key="1">
    <source>
        <dbReference type="EMBL" id="MCX2744125.1"/>
    </source>
</evidence>